<evidence type="ECO:0000256" key="1">
    <source>
        <dbReference type="PROSITE-ProRule" id="PRU00175"/>
    </source>
</evidence>
<evidence type="ECO:0000313" key="4">
    <source>
        <dbReference type="EMBL" id="RWA04946.1"/>
    </source>
</evidence>
<evidence type="ECO:0000259" key="3">
    <source>
        <dbReference type="PROSITE" id="PS50089"/>
    </source>
</evidence>
<protein>
    <recommendedName>
        <fullName evidence="3">RING-type domain-containing protein</fullName>
    </recommendedName>
</protein>
<keyword evidence="5" id="KW-1185">Reference proteome</keyword>
<feature type="domain" description="RING-type" evidence="3">
    <location>
        <begin position="53"/>
        <end position="108"/>
    </location>
</feature>
<dbReference type="SUPFAM" id="SSF57850">
    <property type="entry name" value="RING/U-box"/>
    <property type="match status" value="1"/>
</dbReference>
<dbReference type="Proteomes" id="UP000286045">
    <property type="component" value="Unassembled WGS sequence"/>
</dbReference>
<gene>
    <name evidence="4" type="ORF">EKO27_g10158</name>
</gene>
<dbReference type="EMBL" id="RYZI01000497">
    <property type="protein sequence ID" value="RWA04946.1"/>
    <property type="molecule type" value="Genomic_DNA"/>
</dbReference>
<reference evidence="4 5" key="1">
    <citation type="submission" date="2018-12" db="EMBL/GenBank/DDBJ databases">
        <title>Draft genome sequence of Xylaria grammica IHI A82.</title>
        <authorList>
            <person name="Buettner E."/>
            <person name="Kellner H."/>
        </authorList>
    </citation>
    <scope>NUCLEOTIDE SEQUENCE [LARGE SCALE GENOMIC DNA]</scope>
    <source>
        <strain evidence="4 5">IHI A82</strain>
    </source>
</reference>
<dbReference type="AlphaFoldDB" id="A0A439CS11"/>
<keyword evidence="1" id="KW-0863">Zinc-finger</keyword>
<accession>A0A439CS11</accession>
<evidence type="ECO:0000313" key="5">
    <source>
        <dbReference type="Proteomes" id="UP000286045"/>
    </source>
</evidence>
<sequence length="293" mass="32456">MPIVRFPKVKLGFLKKLLHSKSESEAVTEPSPDGPSNQHDEKAILQDPPLEECPICHDPVGVTNPEGILESWVHLHCNHKFGTNCIQTWLQESAERDPHSIPSCPICRTTAKHPCGHPVILPAPRLSPFNMWPPSPPSPPPAHIEGRRPRRRLSRRLGHPHRPLPPRVERAHVQTVGKCNTCAATAAAQEKRMRQMTTPSVETGGPAYSGRGRSGDRQTRIKSMLLQTSFRRLSISTLESPREAHSTFIETLGTPGDRPTPVALREYTNLCRTPVTVARSPTPAPAIHRVSSF</sequence>
<dbReference type="PROSITE" id="PS50089">
    <property type="entry name" value="ZF_RING_2"/>
    <property type="match status" value="1"/>
</dbReference>
<proteinExistence type="predicted"/>
<dbReference type="InterPro" id="IPR001841">
    <property type="entry name" value="Znf_RING"/>
</dbReference>
<keyword evidence="1" id="KW-0862">Zinc</keyword>
<dbReference type="Gene3D" id="3.30.40.10">
    <property type="entry name" value="Zinc/RING finger domain, C3HC4 (zinc finger)"/>
    <property type="match status" value="1"/>
</dbReference>
<name>A0A439CS11_9PEZI</name>
<dbReference type="GO" id="GO:0008270">
    <property type="term" value="F:zinc ion binding"/>
    <property type="evidence" value="ECO:0007669"/>
    <property type="project" value="UniProtKB-KW"/>
</dbReference>
<dbReference type="InterPro" id="IPR013083">
    <property type="entry name" value="Znf_RING/FYVE/PHD"/>
</dbReference>
<evidence type="ECO:0000256" key="2">
    <source>
        <dbReference type="SAM" id="MobiDB-lite"/>
    </source>
</evidence>
<organism evidence="4 5">
    <name type="scientific">Xylaria grammica</name>
    <dbReference type="NCBI Taxonomy" id="363999"/>
    <lineage>
        <taxon>Eukaryota</taxon>
        <taxon>Fungi</taxon>
        <taxon>Dikarya</taxon>
        <taxon>Ascomycota</taxon>
        <taxon>Pezizomycotina</taxon>
        <taxon>Sordariomycetes</taxon>
        <taxon>Xylariomycetidae</taxon>
        <taxon>Xylariales</taxon>
        <taxon>Xylariaceae</taxon>
        <taxon>Xylaria</taxon>
    </lineage>
</organism>
<dbReference type="SMART" id="SM00184">
    <property type="entry name" value="RING"/>
    <property type="match status" value="1"/>
</dbReference>
<dbReference type="STRING" id="363999.A0A439CS11"/>
<feature type="region of interest" description="Disordered" evidence="2">
    <location>
        <begin position="20"/>
        <end position="41"/>
    </location>
</feature>
<comment type="caution">
    <text evidence="4">The sequence shown here is derived from an EMBL/GenBank/DDBJ whole genome shotgun (WGS) entry which is preliminary data.</text>
</comment>
<keyword evidence="1" id="KW-0479">Metal-binding</keyword>
<feature type="region of interest" description="Disordered" evidence="2">
    <location>
        <begin position="190"/>
        <end position="217"/>
    </location>
</feature>
<dbReference type="Pfam" id="PF13639">
    <property type="entry name" value="zf-RING_2"/>
    <property type="match status" value="1"/>
</dbReference>